<dbReference type="InterPro" id="IPR051532">
    <property type="entry name" value="Ester_Hydrolysis_Enzymes"/>
</dbReference>
<dbReference type="Proteomes" id="UP000838324">
    <property type="component" value="Unassembled WGS sequence"/>
</dbReference>
<sequence>MMSYQYTAIGDSLTTGFGALPGNGFVPVYRRMAEARLRTPIRLTNLGVNGLKTDGLEQRLKADYNFRLAVSDADLITISIGGNDLIKAAKAAGNRPGDLSPLLQKALYNCKRNISDIMSTVSQLKAGRPRPYIIRIVGLYNPYPQVDEATEWVRQFNRYTSGYSSRICGFASIYNEFAGNERGLLFIDHIHPNGKGYRVIADKLDGLGYGRLG</sequence>
<dbReference type="GO" id="GO:0016787">
    <property type="term" value="F:hydrolase activity"/>
    <property type="evidence" value="ECO:0007669"/>
    <property type="project" value="UniProtKB-KW"/>
</dbReference>
<feature type="domain" description="SGNH hydrolase-type esterase" evidence="1">
    <location>
        <begin position="8"/>
        <end position="199"/>
    </location>
</feature>
<gene>
    <name evidence="2" type="primary">lipC</name>
    <name evidence="2" type="ORF">PAECIP111892_04618</name>
</gene>
<accession>A0ABN8GZV3</accession>
<keyword evidence="3" id="KW-1185">Reference proteome</keyword>
<name>A0ABN8GZV3_9BACL</name>
<dbReference type="InterPro" id="IPR013830">
    <property type="entry name" value="SGNH_hydro"/>
</dbReference>
<keyword evidence="2" id="KW-0378">Hydrolase</keyword>
<dbReference type="EC" id="3.-.-.-" evidence="2"/>
<reference evidence="2" key="1">
    <citation type="submission" date="2022-01" db="EMBL/GenBank/DDBJ databases">
        <authorList>
            <person name="Criscuolo A."/>
        </authorList>
    </citation>
    <scope>NUCLEOTIDE SEQUENCE</scope>
    <source>
        <strain evidence="2">CIP111892</strain>
    </source>
</reference>
<dbReference type="Gene3D" id="3.40.50.1110">
    <property type="entry name" value="SGNH hydrolase"/>
    <property type="match status" value="1"/>
</dbReference>
<dbReference type="Pfam" id="PF13472">
    <property type="entry name" value="Lipase_GDSL_2"/>
    <property type="match status" value="1"/>
</dbReference>
<comment type="caution">
    <text evidence="2">The sequence shown here is derived from an EMBL/GenBank/DDBJ whole genome shotgun (WGS) entry which is preliminary data.</text>
</comment>
<dbReference type="PANTHER" id="PTHR30383">
    <property type="entry name" value="THIOESTERASE 1/PROTEASE 1/LYSOPHOSPHOLIPASE L1"/>
    <property type="match status" value="1"/>
</dbReference>
<evidence type="ECO:0000313" key="2">
    <source>
        <dbReference type="EMBL" id="CAH1218865.1"/>
    </source>
</evidence>
<protein>
    <submittedName>
        <fullName evidence="2">Spore germination lipase LipC</fullName>
        <ecNumber evidence="2">3.-.-.-</ecNumber>
    </submittedName>
</protein>
<dbReference type="PANTHER" id="PTHR30383:SF27">
    <property type="entry name" value="SPORE GERMINATION LIPASE LIPC"/>
    <property type="match status" value="1"/>
</dbReference>
<dbReference type="InterPro" id="IPR036514">
    <property type="entry name" value="SGNH_hydro_sf"/>
</dbReference>
<evidence type="ECO:0000259" key="1">
    <source>
        <dbReference type="Pfam" id="PF13472"/>
    </source>
</evidence>
<evidence type="ECO:0000313" key="3">
    <source>
        <dbReference type="Proteomes" id="UP000838324"/>
    </source>
</evidence>
<organism evidence="2 3">
    <name type="scientific">Paenibacillus auburnensis</name>
    <dbReference type="NCBI Taxonomy" id="2905649"/>
    <lineage>
        <taxon>Bacteria</taxon>
        <taxon>Bacillati</taxon>
        <taxon>Bacillota</taxon>
        <taxon>Bacilli</taxon>
        <taxon>Bacillales</taxon>
        <taxon>Paenibacillaceae</taxon>
        <taxon>Paenibacillus</taxon>
    </lineage>
</organism>
<proteinExistence type="predicted"/>
<dbReference type="EMBL" id="CAKMMG010000009">
    <property type="protein sequence ID" value="CAH1218865.1"/>
    <property type="molecule type" value="Genomic_DNA"/>
</dbReference>
<dbReference type="SUPFAM" id="SSF52266">
    <property type="entry name" value="SGNH hydrolase"/>
    <property type="match status" value="1"/>
</dbReference>